<accession>A0A8W8K773</accession>
<keyword evidence="3" id="KW-1185">Reference proteome</keyword>
<evidence type="ECO:0000313" key="3">
    <source>
        <dbReference type="Proteomes" id="UP000005408"/>
    </source>
</evidence>
<dbReference type="Proteomes" id="UP000005408">
    <property type="component" value="Unassembled WGS sequence"/>
</dbReference>
<reference evidence="2" key="1">
    <citation type="submission" date="2022-08" db="UniProtKB">
        <authorList>
            <consortium name="EnsemblMetazoa"/>
        </authorList>
    </citation>
    <scope>IDENTIFICATION</scope>
    <source>
        <strain evidence="2">05x7-T-G4-1.051#20</strain>
    </source>
</reference>
<feature type="transmembrane region" description="Helical" evidence="1">
    <location>
        <begin position="91"/>
        <end position="115"/>
    </location>
</feature>
<keyword evidence="1" id="KW-0812">Transmembrane</keyword>
<organism evidence="2 3">
    <name type="scientific">Magallana gigas</name>
    <name type="common">Pacific oyster</name>
    <name type="synonym">Crassostrea gigas</name>
    <dbReference type="NCBI Taxonomy" id="29159"/>
    <lineage>
        <taxon>Eukaryota</taxon>
        <taxon>Metazoa</taxon>
        <taxon>Spiralia</taxon>
        <taxon>Lophotrochozoa</taxon>
        <taxon>Mollusca</taxon>
        <taxon>Bivalvia</taxon>
        <taxon>Autobranchia</taxon>
        <taxon>Pteriomorphia</taxon>
        <taxon>Ostreida</taxon>
        <taxon>Ostreoidea</taxon>
        <taxon>Ostreidae</taxon>
        <taxon>Magallana</taxon>
    </lineage>
</organism>
<evidence type="ECO:0000313" key="2">
    <source>
        <dbReference type="EnsemblMetazoa" id="G22715.2:cds"/>
    </source>
</evidence>
<evidence type="ECO:0000256" key="1">
    <source>
        <dbReference type="SAM" id="Phobius"/>
    </source>
</evidence>
<proteinExistence type="predicted"/>
<keyword evidence="1" id="KW-0472">Membrane</keyword>
<keyword evidence="1" id="KW-1133">Transmembrane helix</keyword>
<dbReference type="AlphaFoldDB" id="A0A8W8K773"/>
<protein>
    <submittedName>
        <fullName evidence="2">Uncharacterized protein</fullName>
    </submittedName>
</protein>
<name>A0A8W8K773_MAGGI</name>
<sequence>MNVLSIRSLKTSGVCKQHGGLYRCCNNFRQEGQNCIPCVGSFGINCSGRCVDGFFGFGCLGRCNCSEDQICDSRDGCMEDKIRQYEESPRIYLYIIILLCAFIIFLLVALVAVYIKRKFIPSRHYQHELVHTDTPEDYTSNKHQSYLECVSGSGRMLENISLENQSEELQSSELRSTHYEYTNRRLFSSEDKTLSQRESMQEIRPENNIESPSGVDVWKSIKDNIKKNRERNSILRILSSRISLHDTNHSSSYISVVDENSTSCNAEKS</sequence>
<dbReference type="EnsemblMetazoa" id="G22715.2">
    <property type="protein sequence ID" value="G22715.2:cds"/>
    <property type="gene ID" value="G22715"/>
</dbReference>